<reference evidence="2" key="3">
    <citation type="submission" date="2025-09" db="UniProtKB">
        <authorList>
            <consortium name="Ensembl"/>
        </authorList>
    </citation>
    <scope>IDENTIFICATION</scope>
</reference>
<dbReference type="PANTHER" id="PTHR37346">
    <property type="entry name" value="PROLINE-RICH PROTEIN 19"/>
    <property type="match status" value="1"/>
</dbReference>
<dbReference type="PANTHER" id="PTHR37346:SF1">
    <property type="entry name" value="PROLINE-RICH PROTEIN 19"/>
    <property type="match status" value="1"/>
</dbReference>
<dbReference type="FunCoup" id="A0A5F8G4W7">
    <property type="interactions" value="266"/>
</dbReference>
<feature type="compositionally biased region" description="Low complexity" evidence="1">
    <location>
        <begin position="61"/>
        <end position="71"/>
    </location>
</feature>
<reference evidence="2" key="1">
    <citation type="journal article" date="2007" name="Nature">
        <title>Genome of the marsupial Monodelphis domestica reveals innovation in non-coding sequences.</title>
        <authorList>
            <person name="Mikkelsen T.S."/>
            <person name="Wakefield M.J."/>
            <person name="Aken B."/>
            <person name="Amemiya C.T."/>
            <person name="Chang J.L."/>
            <person name="Duke S."/>
            <person name="Garber M."/>
            <person name="Gentles A.J."/>
            <person name="Goodstadt L."/>
            <person name="Heger A."/>
            <person name="Jurka J."/>
            <person name="Kamal M."/>
            <person name="Mauceli E."/>
            <person name="Searle S.M."/>
            <person name="Sharpe T."/>
            <person name="Baker M.L."/>
            <person name="Batzer M.A."/>
            <person name="Benos P.V."/>
            <person name="Belov K."/>
            <person name="Clamp M."/>
            <person name="Cook A."/>
            <person name="Cuff J."/>
            <person name="Das R."/>
            <person name="Davidow L."/>
            <person name="Deakin J.E."/>
            <person name="Fazzari M.J."/>
            <person name="Glass J.L."/>
            <person name="Grabherr M."/>
            <person name="Greally J.M."/>
            <person name="Gu W."/>
            <person name="Hore T.A."/>
            <person name="Huttley G.A."/>
            <person name="Kleber M."/>
            <person name="Jirtle R.L."/>
            <person name="Koina E."/>
            <person name="Lee J.T."/>
            <person name="Mahony S."/>
            <person name="Marra M.A."/>
            <person name="Miller R.D."/>
            <person name="Nicholls R.D."/>
            <person name="Oda M."/>
            <person name="Papenfuss A.T."/>
            <person name="Parra Z.E."/>
            <person name="Pollock D.D."/>
            <person name="Ray D.A."/>
            <person name="Schein J.E."/>
            <person name="Speed T.P."/>
            <person name="Thompson K."/>
            <person name="VandeBerg J.L."/>
            <person name="Wade C.M."/>
            <person name="Walker J.A."/>
            <person name="Waters P.D."/>
            <person name="Webber C."/>
            <person name="Weidman J.R."/>
            <person name="Xie X."/>
            <person name="Zody M.C."/>
            <person name="Baldwin J."/>
            <person name="Abdouelleil A."/>
            <person name="Abdulkadir J."/>
            <person name="Abebe A."/>
            <person name="Abera B."/>
            <person name="Abreu J."/>
            <person name="Acer S.C."/>
            <person name="Aftuck L."/>
            <person name="Alexander A."/>
            <person name="An P."/>
            <person name="Anderson E."/>
            <person name="Anderson S."/>
            <person name="Arachi H."/>
            <person name="Azer M."/>
            <person name="Bachantsang P."/>
            <person name="Barry A."/>
            <person name="Bayul T."/>
            <person name="Berlin A."/>
            <person name="Bessette D."/>
            <person name="Bloom T."/>
            <person name="Bloom T."/>
            <person name="Boguslavskiy L."/>
            <person name="Bonnet C."/>
            <person name="Boukhgalter B."/>
            <person name="Bourzgui I."/>
            <person name="Brown A."/>
            <person name="Cahill P."/>
            <person name="Channer S."/>
            <person name="Cheshatsang Y."/>
            <person name="Chuda L."/>
            <person name="Citroen M."/>
            <person name="Collymore A."/>
            <person name="Cooke P."/>
            <person name="Costello M."/>
            <person name="D'Aco K."/>
            <person name="Daza R."/>
            <person name="De Haan G."/>
            <person name="DeGray S."/>
            <person name="DeMaso C."/>
            <person name="Dhargay N."/>
            <person name="Dooley K."/>
            <person name="Dooley E."/>
            <person name="Doricent M."/>
            <person name="Dorje P."/>
            <person name="Dorjee K."/>
            <person name="Dupes A."/>
            <person name="Elong R."/>
            <person name="Falk J."/>
            <person name="Farina A."/>
            <person name="Faro S."/>
            <person name="Ferguson D."/>
            <person name="Fisher S."/>
            <person name="Foley C.D."/>
            <person name="Franke A."/>
            <person name="Friedrich D."/>
            <person name="Gadbois L."/>
            <person name="Gearin G."/>
            <person name="Gearin C.R."/>
            <person name="Giannoukos G."/>
            <person name="Goode T."/>
            <person name="Graham J."/>
            <person name="Grandbois E."/>
            <person name="Grewal S."/>
            <person name="Gyaltsen K."/>
            <person name="Hafez N."/>
            <person name="Hagos B."/>
            <person name="Hall J."/>
            <person name="Henson C."/>
            <person name="Hollinger A."/>
            <person name="Honan T."/>
            <person name="Huard M.D."/>
            <person name="Hughes L."/>
            <person name="Hurhula B."/>
            <person name="Husby M.E."/>
            <person name="Kamat A."/>
            <person name="Kanga B."/>
            <person name="Kashin S."/>
            <person name="Khazanovich D."/>
            <person name="Kisner P."/>
            <person name="Lance K."/>
            <person name="Lara M."/>
            <person name="Lee W."/>
            <person name="Lennon N."/>
            <person name="Letendre F."/>
            <person name="LeVine R."/>
            <person name="Lipovsky A."/>
            <person name="Liu X."/>
            <person name="Liu J."/>
            <person name="Liu S."/>
            <person name="Lokyitsang T."/>
            <person name="Lokyitsang Y."/>
            <person name="Lubonja R."/>
            <person name="Lui A."/>
            <person name="MacDonald P."/>
            <person name="Magnisalis V."/>
            <person name="Maru K."/>
            <person name="Matthews C."/>
            <person name="McCusker W."/>
            <person name="McDonough S."/>
            <person name="Mehta T."/>
            <person name="Meldrim J."/>
            <person name="Meneus L."/>
            <person name="Mihai O."/>
            <person name="Mihalev A."/>
            <person name="Mihova T."/>
            <person name="Mittelman R."/>
            <person name="Mlenga V."/>
            <person name="Montmayeur A."/>
            <person name="Mulrain L."/>
            <person name="Navidi A."/>
            <person name="Naylor J."/>
            <person name="Negash T."/>
            <person name="Nguyen T."/>
            <person name="Nguyen N."/>
            <person name="Nicol R."/>
            <person name="Norbu C."/>
            <person name="Norbu N."/>
            <person name="Novod N."/>
            <person name="O'Neill B."/>
            <person name="Osman S."/>
            <person name="Markiewicz E."/>
            <person name="Oyono O.L."/>
            <person name="Patti C."/>
            <person name="Phunkhang P."/>
            <person name="Pierre F."/>
            <person name="Priest M."/>
            <person name="Raghuraman S."/>
            <person name="Rege F."/>
            <person name="Reyes R."/>
            <person name="Rise C."/>
            <person name="Rogov P."/>
            <person name="Ross K."/>
            <person name="Ryan E."/>
            <person name="Settipalli S."/>
            <person name="Shea T."/>
            <person name="Sherpa N."/>
            <person name="Shi L."/>
            <person name="Shih D."/>
            <person name="Sparrow T."/>
            <person name="Spaulding J."/>
            <person name="Stalker J."/>
            <person name="Stange-Thomann N."/>
            <person name="Stavropoulos S."/>
            <person name="Stone C."/>
            <person name="Strader C."/>
            <person name="Tesfaye S."/>
            <person name="Thomson T."/>
            <person name="Thoulutsang Y."/>
            <person name="Thoulutsang D."/>
            <person name="Topham K."/>
            <person name="Topping I."/>
            <person name="Tsamla T."/>
            <person name="Vassiliev H."/>
            <person name="Vo A."/>
            <person name="Wangchuk T."/>
            <person name="Wangdi T."/>
            <person name="Weiand M."/>
            <person name="Wilkinson J."/>
            <person name="Wilson A."/>
            <person name="Yadav S."/>
            <person name="Young G."/>
            <person name="Yu Q."/>
            <person name="Zembek L."/>
            <person name="Zhong D."/>
            <person name="Zimmer A."/>
            <person name="Zwirko Z."/>
            <person name="Jaffe D.B."/>
            <person name="Alvarez P."/>
            <person name="Brockman W."/>
            <person name="Butler J."/>
            <person name="Chin C."/>
            <person name="Gnerre S."/>
            <person name="MacCallum I."/>
            <person name="Graves J.A."/>
            <person name="Ponting C.P."/>
            <person name="Breen M."/>
            <person name="Samollow P.B."/>
            <person name="Lander E.S."/>
            <person name="Lindblad-Toh K."/>
        </authorList>
    </citation>
    <scope>NUCLEOTIDE SEQUENCE [LARGE SCALE GENOMIC DNA]</scope>
</reference>
<dbReference type="InterPro" id="IPR029355">
    <property type="entry name" value="Pro-rich_19"/>
</dbReference>
<dbReference type="Ensembl" id="ENSMODT00000087568.1">
    <property type="protein sequence ID" value="ENSMODP00000042492.1"/>
    <property type="gene ID" value="ENSMODG00000049629.1"/>
</dbReference>
<feature type="region of interest" description="Disordered" evidence="1">
    <location>
        <begin position="246"/>
        <end position="323"/>
    </location>
</feature>
<dbReference type="Bgee" id="ENSMODG00000049629">
    <property type="expression patterns" value="Expressed in spermatid and 3 other cell types or tissues"/>
</dbReference>
<name>A0A5F8G4W7_MONDO</name>
<feature type="region of interest" description="Disordered" evidence="1">
    <location>
        <begin position="163"/>
        <end position="195"/>
    </location>
</feature>
<protein>
    <recommendedName>
        <fullName evidence="4">Proline-rich protein 19</fullName>
    </recommendedName>
</protein>
<proteinExistence type="predicted"/>
<reference evidence="2" key="2">
    <citation type="submission" date="2025-08" db="UniProtKB">
        <authorList>
            <consortium name="Ensembl"/>
        </authorList>
    </citation>
    <scope>IDENTIFICATION</scope>
</reference>
<dbReference type="GeneTree" id="ENSGT00390000010703"/>
<dbReference type="STRING" id="13616.ENSMODP00000042492"/>
<evidence type="ECO:0000313" key="3">
    <source>
        <dbReference type="Proteomes" id="UP000002280"/>
    </source>
</evidence>
<keyword evidence="3" id="KW-1185">Reference proteome</keyword>
<feature type="region of interest" description="Disordered" evidence="1">
    <location>
        <begin position="1"/>
        <end position="95"/>
    </location>
</feature>
<dbReference type="AlphaFoldDB" id="A0A5F8G4W7"/>
<evidence type="ECO:0008006" key="4">
    <source>
        <dbReference type="Google" id="ProtNLM"/>
    </source>
</evidence>
<accession>A0A5F8G4W7</accession>
<feature type="compositionally biased region" description="Pro residues" evidence="1">
    <location>
        <begin position="309"/>
        <end position="323"/>
    </location>
</feature>
<evidence type="ECO:0000313" key="2">
    <source>
        <dbReference type="Ensembl" id="ENSMODP00000042492.1"/>
    </source>
</evidence>
<dbReference type="Proteomes" id="UP000002280">
    <property type="component" value="Unplaced"/>
</dbReference>
<sequence>MAGAGERPLPPSGSRGGGGGSVGEAAMEHRGLAPRPVQQADRTGRVRHRRTKRERNQARASRGPSAGGPRIPRARPRCSLAHRDPALGPPAPKPVVITQGRLSRAHRGLLGKEVKSLNVDRLLSGLAEEVSSPPAGETPAPETAATAVTAAAAAAAAATPLPLAWGEEPTLGLPPKGKENEAPGGPTPEPPSPRTLLEELQGQLHLPGAFPRRCLVQEARAEIIGALLAHYGELPDLSQVLRGLREQGAGPEPQSPEEWQMVPQDREPPDQQALVESRRRRRRKGKRELMFTLGATPSPPSTEKSLVLPPDPWVPSPSPPPLPLGSERGETTWGPQTSFDVLKSIWLPATPPTCAPPWQWGAGGTAHPPACLPNSEALDWSPSPPAPMPGLPWFVSRSSPEPWTFPRMRLY</sequence>
<dbReference type="InParanoid" id="A0A5F8G4W7"/>
<evidence type="ECO:0000256" key="1">
    <source>
        <dbReference type="SAM" id="MobiDB-lite"/>
    </source>
</evidence>
<dbReference type="Pfam" id="PF15455">
    <property type="entry name" value="Pro-rich_19"/>
    <property type="match status" value="1"/>
</dbReference>
<organism evidence="2 3">
    <name type="scientific">Monodelphis domestica</name>
    <name type="common">Gray short-tailed opossum</name>
    <dbReference type="NCBI Taxonomy" id="13616"/>
    <lineage>
        <taxon>Eukaryota</taxon>
        <taxon>Metazoa</taxon>
        <taxon>Chordata</taxon>
        <taxon>Craniata</taxon>
        <taxon>Vertebrata</taxon>
        <taxon>Euteleostomi</taxon>
        <taxon>Mammalia</taxon>
        <taxon>Metatheria</taxon>
        <taxon>Didelphimorphia</taxon>
        <taxon>Didelphidae</taxon>
        <taxon>Monodelphis</taxon>
    </lineage>
</organism>